<accession>A0A2P2PM88</accession>
<dbReference type="AlphaFoldDB" id="A0A2P2PM88"/>
<feature type="region of interest" description="Disordered" evidence="1">
    <location>
        <begin position="16"/>
        <end position="46"/>
    </location>
</feature>
<proteinExistence type="predicted"/>
<evidence type="ECO:0000256" key="1">
    <source>
        <dbReference type="SAM" id="MobiDB-lite"/>
    </source>
</evidence>
<feature type="compositionally biased region" description="Basic residues" evidence="1">
    <location>
        <begin position="33"/>
        <end position="46"/>
    </location>
</feature>
<sequence>MIKTAKKGKKIRLEVTEEFDNGSKPQATGRDRSRAKKGAGRRRRFR</sequence>
<organism evidence="2">
    <name type="scientific">Rhizophora mucronata</name>
    <name type="common">Asiatic mangrove</name>
    <dbReference type="NCBI Taxonomy" id="61149"/>
    <lineage>
        <taxon>Eukaryota</taxon>
        <taxon>Viridiplantae</taxon>
        <taxon>Streptophyta</taxon>
        <taxon>Embryophyta</taxon>
        <taxon>Tracheophyta</taxon>
        <taxon>Spermatophyta</taxon>
        <taxon>Magnoliopsida</taxon>
        <taxon>eudicotyledons</taxon>
        <taxon>Gunneridae</taxon>
        <taxon>Pentapetalae</taxon>
        <taxon>rosids</taxon>
        <taxon>fabids</taxon>
        <taxon>Malpighiales</taxon>
        <taxon>Rhizophoraceae</taxon>
        <taxon>Rhizophora</taxon>
    </lineage>
</organism>
<name>A0A2P2PM88_RHIMU</name>
<evidence type="ECO:0000313" key="2">
    <source>
        <dbReference type="EMBL" id="MBX55838.1"/>
    </source>
</evidence>
<dbReference type="EMBL" id="GGEC01075354">
    <property type="protein sequence ID" value="MBX55838.1"/>
    <property type="molecule type" value="Transcribed_RNA"/>
</dbReference>
<protein>
    <submittedName>
        <fullName evidence="2">CCR4-NOT transcription complex subunit 3 isoform X2</fullName>
    </submittedName>
</protein>
<reference evidence="2" key="1">
    <citation type="submission" date="2018-02" db="EMBL/GenBank/DDBJ databases">
        <title>Rhizophora mucronata_Transcriptome.</title>
        <authorList>
            <person name="Meera S.P."/>
            <person name="Sreeshan A."/>
            <person name="Augustine A."/>
        </authorList>
    </citation>
    <scope>NUCLEOTIDE SEQUENCE</scope>
    <source>
        <tissue evidence="2">Leaf</tissue>
    </source>
</reference>